<accession>A0ABQ8ZKW7</accession>
<reference evidence="1" key="1">
    <citation type="submission" date="2022-10" db="EMBL/GenBank/DDBJ databases">
        <authorList>
            <person name="Hyden B.L."/>
            <person name="Feng K."/>
            <person name="Yates T."/>
            <person name="Jawdy S."/>
            <person name="Smart L.B."/>
            <person name="Muchero W."/>
        </authorList>
    </citation>
    <scope>NUCLEOTIDE SEQUENCE</scope>
    <source>
        <tissue evidence="1">Shoot tip</tissue>
    </source>
</reference>
<gene>
    <name evidence="1" type="ORF">OIU77_016601</name>
</gene>
<keyword evidence="2" id="KW-1185">Reference proteome</keyword>
<evidence type="ECO:0000313" key="2">
    <source>
        <dbReference type="Proteomes" id="UP001141253"/>
    </source>
</evidence>
<reference evidence="1" key="2">
    <citation type="journal article" date="2023" name="Int. J. Mol. Sci.">
        <title>De Novo Assembly and Annotation of 11 Diverse Shrub Willow (Salix) Genomes Reveals Novel Gene Organization in Sex-Linked Regions.</title>
        <authorList>
            <person name="Hyden B."/>
            <person name="Feng K."/>
            <person name="Yates T.B."/>
            <person name="Jawdy S."/>
            <person name="Cereghino C."/>
            <person name="Smart L.B."/>
            <person name="Muchero W."/>
        </authorList>
    </citation>
    <scope>NUCLEOTIDE SEQUENCE</scope>
    <source>
        <tissue evidence="1">Shoot tip</tissue>
    </source>
</reference>
<proteinExistence type="predicted"/>
<comment type="caution">
    <text evidence="1">The sequence shown here is derived from an EMBL/GenBank/DDBJ whole genome shotgun (WGS) entry which is preliminary data.</text>
</comment>
<protein>
    <submittedName>
        <fullName evidence="1">Uncharacterized protein</fullName>
    </submittedName>
</protein>
<organism evidence="1 2">
    <name type="scientific">Salix suchowensis</name>
    <dbReference type="NCBI Taxonomy" id="1278906"/>
    <lineage>
        <taxon>Eukaryota</taxon>
        <taxon>Viridiplantae</taxon>
        <taxon>Streptophyta</taxon>
        <taxon>Embryophyta</taxon>
        <taxon>Tracheophyta</taxon>
        <taxon>Spermatophyta</taxon>
        <taxon>Magnoliopsida</taxon>
        <taxon>eudicotyledons</taxon>
        <taxon>Gunneridae</taxon>
        <taxon>Pentapetalae</taxon>
        <taxon>rosids</taxon>
        <taxon>fabids</taxon>
        <taxon>Malpighiales</taxon>
        <taxon>Salicaceae</taxon>
        <taxon>Saliceae</taxon>
        <taxon>Salix</taxon>
    </lineage>
</organism>
<evidence type="ECO:0000313" key="1">
    <source>
        <dbReference type="EMBL" id="KAJ6302535.1"/>
    </source>
</evidence>
<dbReference type="EMBL" id="JAPFFI010000027">
    <property type="protein sequence ID" value="KAJ6302535.1"/>
    <property type="molecule type" value="Genomic_DNA"/>
</dbReference>
<sequence>MGRDCLRITELWGFILVGHEINHPVKVEALNSLFCQMASRRKQEIWEKWYNGVHQEKVLSHPSLVGGALRWSIF</sequence>
<name>A0ABQ8ZKW7_9ROSI</name>
<dbReference type="Proteomes" id="UP001141253">
    <property type="component" value="Chromosome 16"/>
</dbReference>